<keyword evidence="5" id="KW-1185">Reference proteome</keyword>
<evidence type="ECO:0000313" key="4">
    <source>
        <dbReference type="EMBL" id="KAK7106848.1"/>
    </source>
</evidence>
<dbReference type="InterPro" id="IPR036527">
    <property type="entry name" value="SCP2_sterol-bd_dom_sf"/>
</dbReference>
<organism evidence="4 5">
    <name type="scientific">Littorina saxatilis</name>
    <dbReference type="NCBI Taxonomy" id="31220"/>
    <lineage>
        <taxon>Eukaryota</taxon>
        <taxon>Metazoa</taxon>
        <taxon>Spiralia</taxon>
        <taxon>Lophotrochozoa</taxon>
        <taxon>Mollusca</taxon>
        <taxon>Gastropoda</taxon>
        <taxon>Caenogastropoda</taxon>
        <taxon>Littorinimorpha</taxon>
        <taxon>Littorinoidea</taxon>
        <taxon>Littorinidae</taxon>
        <taxon>Littorina</taxon>
    </lineage>
</organism>
<evidence type="ECO:0000259" key="3">
    <source>
        <dbReference type="SMART" id="SM00244"/>
    </source>
</evidence>
<dbReference type="PRINTS" id="PR00721">
    <property type="entry name" value="STOMATIN"/>
</dbReference>
<comment type="caution">
    <text evidence="4">The sequence shown here is derived from an EMBL/GenBank/DDBJ whole genome shotgun (WGS) entry which is preliminary data.</text>
</comment>
<dbReference type="InterPro" id="IPR043202">
    <property type="entry name" value="Band-7_stomatin-like"/>
</dbReference>
<dbReference type="PANTHER" id="PTHR10264">
    <property type="entry name" value="BAND 7 PROTEIN-RELATED"/>
    <property type="match status" value="1"/>
</dbReference>
<dbReference type="Pfam" id="PF02036">
    <property type="entry name" value="SCP2"/>
    <property type="match status" value="1"/>
</dbReference>
<protein>
    <recommendedName>
        <fullName evidence="3">Band 7 domain-containing protein</fullName>
    </recommendedName>
</protein>
<feature type="domain" description="Band 7" evidence="3">
    <location>
        <begin position="102"/>
        <end position="262"/>
    </location>
</feature>
<dbReference type="PANTHER" id="PTHR10264:SF130">
    <property type="entry name" value="STOMATIN-LIKE PROTEIN 1"/>
    <property type="match status" value="1"/>
</dbReference>
<dbReference type="Proteomes" id="UP001374579">
    <property type="component" value="Unassembled WGS sequence"/>
</dbReference>
<dbReference type="InterPro" id="IPR036013">
    <property type="entry name" value="Band_7/SPFH_dom_sf"/>
</dbReference>
<proteinExistence type="inferred from homology"/>
<keyword evidence="2" id="KW-0472">Membrane</keyword>
<accession>A0AAN9GF96</accession>
<evidence type="ECO:0000256" key="1">
    <source>
        <dbReference type="ARBA" id="ARBA00008164"/>
    </source>
</evidence>
<dbReference type="SUPFAM" id="SSF117892">
    <property type="entry name" value="Band 7/SPFH domain"/>
    <property type="match status" value="1"/>
</dbReference>
<gene>
    <name evidence="4" type="ORF">V1264_014885</name>
</gene>
<dbReference type="Gene3D" id="3.30.479.30">
    <property type="entry name" value="Band 7 domain"/>
    <property type="match status" value="1"/>
</dbReference>
<dbReference type="InterPro" id="IPR001972">
    <property type="entry name" value="Stomatin_HflK_fam"/>
</dbReference>
<dbReference type="EMBL" id="JBAMIC010000004">
    <property type="protein sequence ID" value="KAK7106847.1"/>
    <property type="molecule type" value="Genomic_DNA"/>
</dbReference>
<dbReference type="GO" id="GO:0009898">
    <property type="term" value="C:cytoplasmic side of plasma membrane"/>
    <property type="evidence" value="ECO:0007669"/>
    <property type="project" value="UniProtKB-ARBA"/>
</dbReference>
<evidence type="ECO:0000313" key="5">
    <source>
        <dbReference type="Proteomes" id="UP001374579"/>
    </source>
</evidence>
<sequence length="481" mass="51908">MSARYSRLPTEDDMESGRVGLSNLDGSAFDYSSAFTFSTNSDRNYKSAFTYASTTSSKTQQQGEDLKFHLASRSLLDRACYYVMNSIVFIAFIITFPVSVWFAIKVVPNFERLVVFRWGRLYQTKGPGMVFVMPFVDRCHKVDIRMKAFTVPPQQVITGDGAIIEVGADVYYHIANPEFSITNVQNLDKSTRVLLQTSLLNQLVQLPLSRIESQRNAIAQNVQDTCNKASGAWGIDICRLDISQIKVLQKPPTNQPKPSVVMPPGLAAFGGLGAAAQSLSAGAVPEAFQQLASAFMTSQGFTRETPQPQQTRSLNMITPVTTSYNNASASTLTGASSAAPAAAGDASASAAGSCASASESSPNLPIITEILEAAEVALSEQLVRKVMALYQFQLSGDGGGVYFLDLKHGSGGVGEGVWQGEGEPDATMMMTVQDMHLLLCGKLKPFQAYMSGRLKISGDLSAAMKLEAFIEQVVKHARIIP</sequence>
<dbReference type="FunFam" id="3.30.479.30:FF:000004">
    <property type="entry name" value="Putative membrane protease family, stomatin"/>
    <property type="match status" value="1"/>
</dbReference>
<keyword evidence="2" id="KW-0812">Transmembrane</keyword>
<dbReference type="InterPro" id="IPR003033">
    <property type="entry name" value="SCP2_sterol-bd_dom"/>
</dbReference>
<reference evidence="4 5" key="1">
    <citation type="submission" date="2024-02" db="EMBL/GenBank/DDBJ databases">
        <title>Chromosome-scale genome assembly of the rough periwinkle Littorina saxatilis.</title>
        <authorList>
            <person name="De Jode A."/>
            <person name="Faria R."/>
            <person name="Formenti G."/>
            <person name="Sims Y."/>
            <person name="Smith T.P."/>
            <person name="Tracey A."/>
            <person name="Wood J.M.D."/>
            <person name="Zagrodzka Z.B."/>
            <person name="Johannesson K."/>
            <person name="Butlin R.K."/>
            <person name="Leder E.H."/>
        </authorList>
    </citation>
    <scope>NUCLEOTIDE SEQUENCE [LARGE SCALE GENOMIC DNA]</scope>
    <source>
        <strain evidence="4">Snail1</strain>
        <tissue evidence="4">Muscle</tissue>
    </source>
</reference>
<dbReference type="AlphaFoldDB" id="A0AAN9GF96"/>
<dbReference type="EMBL" id="JBAMIC010000004">
    <property type="protein sequence ID" value="KAK7106848.1"/>
    <property type="molecule type" value="Genomic_DNA"/>
</dbReference>
<dbReference type="InterPro" id="IPR001107">
    <property type="entry name" value="Band_7"/>
</dbReference>
<evidence type="ECO:0000256" key="2">
    <source>
        <dbReference type="SAM" id="Phobius"/>
    </source>
</evidence>
<dbReference type="Gene3D" id="3.30.1050.10">
    <property type="entry name" value="SCP2 sterol-binding domain"/>
    <property type="match status" value="1"/>
</dbReference>
<keyword evidence="2" id="KW-1133">Transmembrane helix</keyword>
<feature type="transmembrane region" description="Helical" evidence="2">
    <location>
        <begin position="79"/>
        <end position="104"/>
    </location>
</feature>
<name>A0AAN9GF96_9CAEN</name>
<dbReference type="SUPFAM" id="SSF55718">
    <property type="entry name" value="SCP-like"/>
    <property type="match status" value="1"/>
</dbReference>
<dbReference type="Pfam" id="PF01145">
    <property type="entry name" value="Band_7"/>
    <property type="match status" value="1"/>
</dbReference>
<dbReference type="SMART" id="SM00244">
    <property type="entry name" value="PHB"/>
    <property type="match status" value="1"/>
</dbReference>
<comment type="similarity">
    <text evidence="1">Belongs to the band 7/mec-2 family.</text>
</comment>